<dbReference type="PROSITE" id="PS50925">
    <property type="entry name" value="BLUF"/>
    <property type="match status" value="1"/>
</dbReference>
<gene>
    <name evidence="3" type="ORF">CS062_12320</name>
</gene>
<accession>A0A2G9C910</accession>
<dbReference type="Pfam" id="PF04940">
    <property type="entry name" value="BLUF"/>
    <property type="match status" value="1"/>
</dbReference>
<feature type="region of interest" description="Disordered" evidence="1">
    <location>
        <begin position="60"/>
        <end position="97"/>
    </location>
</feature>
<sequence>MQAAHATAAERLGGVAVIRGDIGGERAVGHRWALERGSEGRSRASEVKFCRNIATRCHRVPPSRSCTQSPHSSLGRSPLQKRPVAAQNASRNSRPCGHEGQALLRRILYISCAAEGTTEQALRQIIATAQLKNRRRDLSGVLAVGKGLFAQVLEGSQADVGETLARICGDSRHGDIRLVLDVPTRTRIFDRWSMALLVEEAAGELAHAVRDDRREATDLIDHLRDLLARDPLYWSSGLRTLALAA</sequence>
<reference evidence="3 4" key="1">
    <citation type="submission" date="2017-11" db="EMBL/GenBank/DDBJ databases">
        <title>Draft genome sequence of Mitsuaria sp. HWN-4.</title>
        <authorList>
            <person name="Gundlapally S.R."/>
        </authorList>
    </citation>
    <scope>NUCLEOTIDE SEQUENCE [LARGE SCALE GENOMIC DNA]</scope>
    <source>
        <strain evidence="3 4">HWN-4</strain>
    </source>
</reference>
<feature type="compositionally biased region" description="Polar residues" evidence="1">
    <location>
        <begin position="64"/>
        <end position="75"/>
    </location>
</feature>
<dbReference type="AlphaFoldDB" id="A0A2G9C910"/>
<dbReference type="Proteomes" id="UP000231501">
    <property type="component" value="Unassembled WGS sequence"/>
</dbReference>
<evidence type="ECO:0000313" key="3">
    <source>
        <dbReference type="EMBL" id="PIM52918.1"/>
    </source>
</evidence>
<dbReference type="SUPFAM" id="SSF54975">
    <property type="entry name" value="Acylphosphatase/BLUF domain-like"/>
    <property type="match status" value="1"/>
</dbReference>
<keyword evidence="4" id="KW-1185">Reference proteome</keyword>
<dbReference type="Gene3D" id="3.30.70.100">
    <property type="match status" value="1"/>
</dbReference>
<dbReference type="GO" id="GO:0009882">
    <property type="term" value="F:blue light photoreceptor activity"/>
    <property type="evidence" value="ECO:0007669"/>
    <property type="project" value="InterPro"/>
</dbReference>
<protein>
    <recommendedName>
        <fullName evidence="2">BLUF domain-containing protein</fullName>
    </recommendedName>
</protein>
<dbReference type="EMBL" id="PEOG01000029">
    <property type="protein sequence ID" value="PIM52918.1"/>
    <property type="molecule type" value="Genomic_DNA"/>
</dbReference>
<evidence type="ECO:0000256" key="1">
    <source>
        <dbReference type="SAM" id="MobiDB-lite"/>
    </source>
</evidence>
<evidence type="ECO:0000259" key="2">
    <source>
        <dbReference type="PROSITE" id="PS50925"/>
    </source>
</evidence>
<comment type="caution">
    <text evidence="3">The sequence shown here is derived from an EMBL/GenBank/DDBJ whole genome shotgun (WGS) entry which is preliminary data.</text>
</comment>
<dbReference type="SMART" id="SM01034">
    <property type="entry name" value="BLUF"/>
    <property type="match status" value="1"/>
</dbReference>
<name>A0A2G9C910_9BURK</name>
<proteinExistence type="predicted"/>
<dbReference type="InterPro" id="IPR036046">
    <property type="entry name" value="Acylphosphatase-like_dom_sf"/>
</dbReference>
<dbReference type="InterPro" id="IPR007024">
    <property type="entry name" value="BLUF_domain"/>
</dbReference>
<organism evidence="3 4">
    <name type="scientific">Roseateles chitinivorans</name>
    <dbReference type="NCBI Taxonomy" id="2917965"/>
    <lineage>
        <taxon>Bacteria</taxon>
        <taxon>Pseudomonadati</taxon>
        <taxon>Pseudomonadota</taxon>
        <taxon>Betaproteobacteria</taxon>
        <taxon>Burkholderiales</taxon>
        <taxon>Sphaerotilaceae</taxon>
        <taxon>Roseateles</taxon>
    </lineage>
</organism>
<dbReference type="GO" id="GO:0071949">
    <property type="term" value="F:FAD binding"/>
    <property type="evidence" value="ECO:0007669"/>
    <property type="project" value="InterPro"/>
</dbReference>
<evidence type="ECO:0000313" key="4">
    <source>
        <dbReference type="Proteomes" id="UP000231501"/>
    </source>
</evidence>
<feature type="domain" description="BLUF" evidence="2">
    <location>
        <begin position="104"/>
        <end position="195"/>
    </location>
</feature>